<evidence type="ECO:0000313" key="15">
    <source>
        <dbReference type="Proteomes" id="UP001271789"/>
    </source>
</evidence>
<name>A0AAE4ML30_9EURY</name>
<dbReference type="PROSITE" id="PS00457">
    <property type="entry name" value="NA_SOLUT_SYMP_2"/>
    <property type="match status" value="1"/>
</dbReference>
<feature type="transmembrane region" description="Helical" evidence="13">
    <location>
        <begin position="395"/>
        <end position="414"/>
    </location>
</feature>
<keyword evidence="4" id="KW-1003">Cell membrane</keyword>
<proteinExistence type="inferred from homology"/>
<feature type="transmembrane region" description="Helical" evidence="13">
    <location>
        <begin position="456"/>
        <end position="479"/>
    </location>
</feature>
<keyword evidence="5 13" id="KW-0812">Transmembrane</keyword>
<keyword evidence="6" id="KW-0769">Symport</keyword>
<comment type="similarity">
    <text evidence="2 12">Belongs to the sodium:solute symporter (SSF) (TC 2.A.21) family.</text>
</comment>
<protein>
    <submittedName>
        <fullName evidence="14">Cation/acetate symporter ActP</fullName>
    </submittedName>
</protein>
<keyword evidence="10 13" id="KW-0472">Membrane</keyword>
<dbReference type="PANTHER" id="PTHR48086">
    <property type="entry name" value="SODIUM/PROLINE SYMPORTER-RELATED"/>
    <property type="match status" value="1"/>
</dbReference>
<dbReference type="Proteomes" id="UP001271789">
    <property type="component" value="Unassembled WGS sequence"/>
</dbReference>
<evidence type="ECO:0000313" key="14">
    <source>
        <dbReference type="EMBL" id="MDV0447904.1"/>
    </source>
</evidence>
<dbReference type="EMBL" id="JAWDKD010000034">
    <property type="protein sequence ID" value="MDV0447904.1"/>
    <property type="molecule type" value="Genomic_DNA"/>
</dbReference>
<feature type="transmembrane region" description="Helical" evidence="13">
    <location>
        <begin position="155"/>
        <end position="178"/>
    </location>
</feature>
<dbReference type="InterPro" id="IPR001734">
    <property type="entry name" value="Na/solute_symporter"/>
</dbReference>
<dbReference type="CDD" id="cd10322">
    <property type="entry name" value="SLC5sbd"/>
    <property type="match status" value="1"/>
</dbReference>
<dbReference type="RefSeq" id="WP_338100355.1">
    <property type="nucleotide sequence ID" value="NZ_JAWDKD010000034.1"/>
</dbReference>
<evidence type="ECO:0000256" key="13">
    <source>
        <dbReference type="SAM" id="Phobius"/>
    </source>
</evidence>
<dbReference type="GO" id="GO:0015293">
    <property type="term" value="F:symporter activity"/>
    <property type="evidence" value="ECO:0007669"/>
    <property type="project" value="UniProtKB-KW"/>
</dbReference>
<keyword evidence="9" id="KW-0406">Ion transport</keyword>
<dbReference type="Gene3D" id="1.20.1730.10">
    <property type="entry name" value="Sodium/glucose cotransporter"/>
    <property type="match status" value="1"/>
</dbReference>
<evidence type="ECO:0000256" key="1">
    <source>
        <dbReference type="ARBA" id="ARBA00004651"/>
    </source>
</evidence>
<keyword evidence="15" id="KW-1185">Reference proteome</keyword>
<feature type="transmembrane region" description="Helical" evidence="13">
    <location>
        <begin position="6"/>
        <end position="28"/>
    </location>
</feature>
<dbReference type="GO" id="GO:0046942">
    <property type="term" value="P:carboxylic acid transport"/>
    <property type="evidence" value="ECO:0007669"/>
    <property type="project" value="UniProtKB-ARBA"/>
</dbReference>
<evidence type="ECO:0000256" key="3">
    <source>
        <dbReference type="ARBA" id="ARBA00022448"/>
    </source>
</evidence>
<feature type="transmembrane region" description="Helical" evidence="13">
    <location>
        <begin position="426"/>
        <end position="444"/>
    </location>
</feature>
<evidence type="ECO:0000256" key="10">
    <source>
        <dbReference type="ARBA" id="ARBA00023136"/>
    </source>
</evidence>
<evidence type="ECO:0000256" key="11">
    <source>
        <dbReference type="ARBA" id="ARBA00023201"/>
    </source>
</evidence>
<keyword evidence="11" id="KW-0739">Sodium transport</keyword>
<feature type="transmembrane region" description="Helical" evidence="13">
    <location>
        <begin position="78"/>
        <end position="97"/>
    </location>
</feature>
<evidence type="ECO:0000256" key="12">
    <source>
        <dbReference type="RuleBase" id="RU362091"/>
    </source>
</evidence>
<keyword evidence="7 13" id="KW-1133">Transmembrane helix</keyword>
<dbReference type="GO" id="GO:0005886">
    <property type="term" value="C:plasma membrane"/>
    <property type="evidence" value="ECO:0007669"/>
    <property type="project" value="UniProtKB-SubCell"/>
</dbReference>
<evidence type="ECO:0000256" key="8">
    <source>
        <dbReference type="ARBA" id="ARBA00023053"/>
    </source>
</evidence>
<dbReference type="Pfam" id="PF00474">
    <property type="entry name" value="SSF"/>
    <property type="match status" value="1"/>
</dbReference>
<feature type="transmembrane region" description="Helical" evidence="13">
    <location>
        <begin position="49"/>
        <end position="72"/>
    </location>
</feature>
<dbReference type="AlphaFoldDB" id="A0AAE4ML30"/>
<gene>
    <name evidence="14" type="primary">actP</name>
    <name evidence="14" type="ORF">MsAg5_18250</name>
</gene>
<dbReference type="PROSITE" id="PS50283">
    <property type="entry name" value="NA_SOLUT_SYMP_3"/>
    <property type="match status" value="1"/>
</dbReference>
<dbReference type="InterPro" id="IPR018212">
    <property type="entry name" value="Na/solute_symporter_CS"/>
</dbReference>
<evidence type="ECO:0000256" key="6">
    <source>
        <dbReference type="ARBA" id="ARBA00022847"/>
    </source>
</evidence>
<sequence>MVSNLVIGFGITLAAYLVVLVAIGWYFNKKQKTVVDFWLAGRKLGALPLGFASAASWITGGGILAVTAMYLLGGLGSIWTFAAPNVIALFLIGLLVTKIKSLPAITQPELLEQRYAGSIRGPVAVIISIVMILFAAADISGLSLIFGVFFGFDPLFAAVLIAVSVSIYVLLGGLSAVVWTDVIQYLMLAGITIFIAIAVLFSASDMGALSIGDFITTSAPAGWWNPLSIGIPMILIFCIAIMPGWVSEHDQWQKVWAARDEKSARNGFFFGSFLMLLIFGVTCCLLGLGLRYLYPDITNMGGAEVAMLRFISDNFGAPIIIASALGLTAAAMSCTDTFSTSGGSTISRDLYQRYLKPDATMKDLKIVNRIAVLIIIVGATIVSFLPINIIEFIHIATYIASAAYFFPLMGGLYWKRATKEGATASLVVGFVAEFAMVAIDLYMGTNASGVYYLETISPVFTCHGVILGMALSAVTLVVVSLMTKPSSVYNLAPFFPDEAKKLERDEVSQVNEKSDEYQSYQKALKIETTGERESLHLEVKASAPLNWERFTDELTKNNTAWFTSAGRNTVYRLTHGDLLSCPSISRGQDEQEIWIAAEPRLDGSNIAQVEVYLAYNEISALLKSMGILSNLIVPEVKA</sequence>
<evidence type="ECO:0000256" key="4">
    <source>
        <dbReference type="ARBA" id="ARBA00022475"/>
    </source>
</evidence>
<evidence type="ECO:0000256" key="2">
    <source>
        <dbReference type="ARBA" id="ARBA00006434"/>
    </source>
</evidence>
<feature type="transmembrane region" description="Helical" evidence="13">
    <location>
        <begin position="267"/>
        <end position="294"/>
    </location>
</feature>
<keyword evidence="3" id="KW-0813">Transport</keyword>
<feature type="transmembrane region" description="Helical" evidence="13">
    <location>
        <begin position="370"/>
        <end position="389"/>
    </location>
</feature>
<comment type="caution">
    <text evidence="14">The sequence shown here is derived from an EMBL/GenBank/DDBJ whole genome shotgun (WGS) entry which is preliminary data.</text>
</comment>
<organism evidence="14 15">
    <name type="scientific">Methanolapillus africanus</name>
    <dbReference type="NCBI Taxonomy" id="3028297"/>
    <lineage>
        <taxon>Archaea</taxon>
        <taxon>Methanobacteriati</taxon>
        <taxon>Methanobacteriota</taxon>
        <taxon>Stenosarchaea group</taxon>
        <taxon>Methanomicrobia</taxon>
        <taxon>Methanosarcinales</taxon>
        <taxon>Methanosarcinaceae</taxon>
        <taxon>Methanolapillus</taxon>
    </lineage>
</organism>
<feature type="transmembrane region" description="Helical" evidence="13">
    <location>
        <begin position="123"/>
        <end position="149"/>
    </location>
</feature>
<comment type="subcellular location">
    <subcellularLocation>
        <location evidence="1">Cell membrane</location>
        <topology evidence="1">Multi-pass membrane protein</topology>
    </subcellularLocation>
</comment>
<feature type="transmembrane region" description="Helical" evidence="13">
    <location>
        <begin position="314"/>
        <end position="334"/>
    </location>
</feature>
<reference evidence="14" key="1">
    <citation type="submission" date="2023-06" db="EMBL/GenBank/DDBJ databases">
        <title>Genome sequence of Methanosarcinaceae archaeon Ag5.</title>
        <authorList>
            <person name="Protasov E."/>
            <person name="Platt K."/>
            <person name="Poehlein A."/>
            <person name="Daniel R."/>
            <person name="Brune A."/>
        </authorList>
    </citation>
    <scope>NUCLEOTIDE SEQUENCE</scope>
    <source>
        <strain evidence="14">Ag5</strain>
    </source>
</reference>
<feature type="transmembrane region" description="Helical" evidence="13">
    <location>
        <begin position="223"/>
        <end position="246"/>
    </location>
</feature>
<dbReference type="PANTHER" id="PTHR48086:SF3">
    <property type="entry name" value="SODIUM_PROLINE SYMPORTER"/>
    <property type="match status" value="1"/>
</dbReference>
<keyword evidence="8" id="KW-0915">Sodium</keyword>
<dbReference type="InterPro" id="IPR050277">
    <property type="entry name" value="Sodium:Solute_Symporter"/>
</dbReference>
<evidence type="ECO:0000256" key="9">
    <source>
        <dbReference type="ARBA" id="ARBA00023065"/>
    </source>
</evidence>
<dbReference type="InterPro" id="IPR038377">
    <property type="entry name" value="Na/Glc_symporter_sf"/>
</dbReference>
<dbReference type="GO" id="GO:0006814">
    <property type="term" value="P:sodium ion transport"/>
    <property type="evidence" value="ECO:0007669"/>
    <property type="project" value="UniProtKB-KW"/>
</dbReference>
<accession>A0AAE4ML30</accession>
<evidence type="ECO:0000256" key="7">
    <source>
        <dbReference type="ARBA" id="ARBA00022989"/>
    </source>
</evidence>
<feature type="transmembrane region" description="Helical" evidence="13">
    <location>
        <begin position="185"/>
        <end position="203"/>
    </location>
</feature>
<evidence type="ECO:0000256" key="5">
    <source>
        <dbReference type="ARBA" id="ARBA00022692"/>
    </source>
</evidence>